<dbReference type="PANTHER" id="PTHR42734">
    <property type="entry name" value="METAL TRANSPORT SYSTEM ATP-BINDING PROTEIN TM_0124-RELATED"/>
    <property type="match status" value="1"/>
</dbReference>
<dbReference type="InterPro" id="IPR027417">
    <property type="entry name" value="P-loop_NTPase"/>
</dbReference>
<keyword evidence="3 5" id="KW-0067">ATP-binding</keyword>
<evidence type="ECO:0000256" key="1">
    <source>
        <dbReference type="ARBA" id="ARBA00022448"/>
    </source>
</evidence>
<name>A0ABY7WPR3_9SPHI</name>
<dbReference type="SUPFAM" id="SSF52540">
    <property type="entry name" value="P-loop containing nucleoside triphosphate hydrolases"/>
    <property type="match status" value="1"/>
</dbReference>
<proteinExistence type="predicted"/>
<keyword evidence="1" id="KW-0813">Transport</keyword>
<keyword evidence="6" id="KW-1185">Reference proteome</keyword>
<evidence type="ECO:0000259" key="4">
    <source>
        <dbReference type="PROSITE" id="PS50893"/>
    </source>
</evidence>
<dbReference type="SMART" id="SM00382">
    <property type="entry name" value="AAA"/>
    <property type="match status" value="1"/>
</dbReference>
<dbReference type="RefSeq" id="WP_274269117.1">
    <property type="nucleotide sequence ID" value="NZ_CP117880.1"/>
</dbReference>
<sequence>MNQHHVLYADSIQFTYPNRPPLLTGAHLCCTIGQIIGLLGRNGSGKSTLLKIVYGEIKAHHSHIKINGRLVNKAYLTNQVRYLPQHAFLPSHERVNRMIKLLTPSTDFREAILTDIRIQSFQNKRIFQLSGGELRYLELCLLLYQPGDFVLLDEPFTGLEPLYIQHISELISSFQDRKGFVITDHNYRQVLDLCTDILLLQHGTCKTILDKRSLEFHYLPEGTFD</sequence>
<gene>
    <name evidence="5" type="ORF">PQ465_08525</name>
</gene>
<keyword evidence="2" id="KW-0547">Nucleotide-binding</keyword>
<protein>
    <submittedName>
        <fullName evidence="5">ATP-binding cassette domain-containing protein</fullName>
    </submittedName>
</protein>
<accession>A0ABY7WPR3</accession>
<dbReference type="GO" id="GO:0005524">
    <property type="term" value="F:ATP binding"/>
    <property type="evidence" value="ECO:0007669"/>
    <property type="project" value="UniProtKB-KW"/>
</dbReference>
<dbReference type="InterPro" id="IPR050153">
    <property type="entry name" value="Metal_Ion_Import_ABC"/>
</dbReference>
<organism evidence="5 6">
    <name type="scientific">Sphingobacterium oryzagri</name>
    <dbReference type="NCBI Taxonomy" id="3025669"/>
    <lineage>
        <taxon>Bacteria</taxon>
        <taxon>Pseudomonadati</taxon>
        <taxon>Bacteroidota</taxon>
        <taxon>Sphingobacteriia</taxon>
        <taxon>Sphingobacteriales</taxon>
        <taxon>Sphingobacteriaceae</taxon>
        <taxon>Sphingobacterium</taxon>
    </lineage>
</organism>
<dbReference type="EMBL" id="CP117880">
    <property type="protein sequence ID" value="WDF70408.1"/>
    <property type="molecule type" value="Genomic_DNA"/>
</dbReference>
<evidence type="ECO:0000313" key="6">
    <source>
        <dbReference type="Proteomes" id="UP001221558"/>
    </source>
</evidence>
<dbReference type="Pfam" id="PF00005">
    <property type="entry name" value="ABC_tran"/>
    <property type="match status" value="1"/>
</dbReference>
<evidence type="ECO:0000256" key="2">
    <source>
        <dbReference type="ARBA" id="ARBA00022741"/>
    </source>
</evidence>
<dbReference type="Gene3D" id="3.40.50.300">
    <property type="entry name" value="P-loop containing nucleotide triphosphate hydrolases"/>
    <property type="match status" value="1"/>
</dbReference>
<evidence type="ECO:0000256" key="3">
    <source>
        <dbReference type="ARBA" id="ARBA00022840"/>
    </source>
</evidence>
<evidence type="ECO:0000313" key="5">
    <source>
        <dbReference type="EMBL" id="WDF70408.1"/>
    </source>
</evidence>
<dbReference type="PROSITE" id="PS50893">
    <property type="entry name" value="ABC_TRANSPORTER_2"/>
    <property type="match status" value="1"/>
</dbReference>
<reference evidence="5 6" key="1">
    <citation type="submission" date="2023-02" db="EMBL/GenBank/DDBJ databases">
        <title>Genome sequence of Sphingobacterium sp. KACC 22765.</title>
        <authorList>
            <person name="Kim S."/>
            <person name="Heo J."/>
            <person name="Kwon S.-W."/>
        </authorList>
    </citation>
    <scope>NUCLEOTIDE SEQUENCE [LARGE SCALE GENOMIC DNA]</scope>
    <source>
        <strain evidence="5 6">KACC 22765</strain>
    </source>
</reference>
<dbReference type="InterPro" id="IPR003439">
    <property type="entry name" value="ABC_transporter-like_ATP-bd"/>
</dbReference>
<feature type="domain" description="ABC transporter" evidence="4">
    <location>
        <begin position="7"/>
        <end position="221"/>
    </location>
</feature>
<dbReference type="InterPro" id="IPR003593">
    <property type="entry name" value="AAA+_ATPase"/>
</dbReference>
<dbReference type="Proteomes" id="UP001221558">
    <property type="component" value="Chromosome"/>
</dbReference>